<gene>
    <name evidence="1" type="ORF">PHPALM_6178</name>
</gene>
<keyword evidence="2" id="KW-1185">Reference proteome</keyword>
<organism evidence="1 2">
    <name type="scientific">Phytophthora palmivora</name>
    <dbReference type="NCBI Taxonomy" id="4796"/>
    <lineage>
        <taxon>Eukaryota</taxon>
        <taxon>Sar</taxon>
        <taxon>Stramenopiles</taxon>
        <taxon>Oomycota</taxon>
        <taxon>Peronosporomycetes</taxon>
        <taxon>Peronosporales</taxon>
        <taxon>Peronosporaceae</taxon>
        <taxon>Phytophthora</taxon>
    </lineage>
</organism>
<dbReference type="Proteomes" id="UP000237271">
    <property type="component" value="Unassembled WGS sequence"/>
</dbReference>
<evidence type="ECO:0000313" key="1">
    <source>
        <dbReference type="EMBL" id="POM76565.1"/>
    </source>
</evidence>
<evidence type="ECO:0000313" key="2">
    <source>
        <dbReference type="Proteomes" id="UP000237271"/>
    </source>
</evidence>
<comment type="caution">
    <text evidence="1">The sequence shown here is derived from an EMBL/GenBank/DDBJ whole genome shotgun (WGS) entry which is preliminary data.</text>
</comment>
<proteinExistence type="predicted"/>
<protein>
    <submittedName>
        <fullName evidence="1">Uncharacterized protein</fullName>
    </submittedName>
</protein>
<dbReference type="OrthoDB" id="142174at2759"/>
<accession>A0A2P4YFH0</accession>
<dbReference type="EMBL" id="NCKW01003420">
    <property type="protein sequence ID" value="POM76565.1"/>
    <property type="molecule type" value="Genomic_DNA"/>
</dbReference>
<reference evidence="1 2" key="1">
    <citation type="journal article" date="2017" name="Genome Biol. Evol.">
        <title>Phytophthora megakarya and P. palmivora, closely related causal agents of cacao black pod rot, underwent increases in genome sizes and gene numbers by different mechanisms.</title>
        <authorList>
            <person name="Ali S.S."/>
            <person name="Shao J."/>
            <person name="Lary D.J."/>
            <person name="Kronmiller B."/>
            <person name="Shen D."/>
            <person name="Strem M.D."/>
            <person name="Amoako-Attah I."/>
            <person name="Akrofi A.Y."/>
            <person name="Begoude B.A."/>
            <person name="Ten Hoopen G.M."/>
            <person name="Coulibaly K."/>
            <person name="Kebe B.I."/>
            <person name="Melnick R.L."/>
            <person name="Guiltinan M.J."/>
            <person name="Tyler B.M."/>
            <person name="Meinhardt L.W."/>
            <person name="Bailey B.A."/>
        </authorList>
    </citation>
    <scope>NUCLEOTIDE SEQUENCE [LARGE SCALE GENOMIC DNA]</scope>
    <source>
        <strain evidence="2">sbr112.9</strain>
    </source>
</reference>
<name>A0A2P4YFH0_9STRA</name>
<dbReference type="AlphaFoldDB" id="A0A2P4YFH0"/>
<sequence>MIEGEMLPVHNGTTTTMTGKSIKKFLKSKGADVSASVVSRMKQAIDEKLHGDVAESYQKLEAYFTLMIITPAEMNVWSRNYSKLAKIEQLQMECAKFTPLMEGTYSVQHLGPIAIPGYVHPHRILNDTRRLSNGHFRDSYGLPFLPCPITATLHQDLGVLTPRQETPPEKLENGGLTPKVV</sequence>